<protein>
    <submittedName>
        <fullName evidence="1">Uncharacterized protein</fullName>
    </submittedName>
</protein>
<proteinExistence type="predicted"/>
<keyword evidence="2" id="KW-1185">Reference proteome</keyword>
<gene>
    <name evidence="1" type="ORF">L6452_38394</name>
</gene>
<comment type="caution">
    <text evidence="1">The sequence shown here is derived from an EMBL/GenBank/DDBJ whole genome shotgun (WGS) entry which is preliminary data.</text>
</comment>
<name>A0ACB8Y5L5_ARCLA</name>
<organism evidence="1 2">
    <name type="scientific">Arctium lappa</name>
    <name type="common">Greater burdock</name>
    <name type="synonym">Lappa major</name>
    <dbReference type="NCBI Taxonomy" id="4217"/>
    <lineage>
        <taxon>Eukaryota</taxon>
        <taxon>Viridiplantae</taxon>
        <taxon>Streptophyta</taxon>
        <taxon>Embryophyta</taxon>
        <taxon>Tracheophyta</taxon>
        <taxon>Spermatophyta</taxon>
        <taxon>Magnoliopsida</taxon>
        <taxon>eudicotyledons</taxon>
        <taxon>Gunneridae</taxon>
        <taxon>Pentapetalae</taxon>
        <taxon>asterids</taxon>
        <taxon>campanulids</taxon>
        <taxon>Asterales</taxon>
        <taxon>Asteraceae</taxon>
        <taxon>Carduoideae</taxon>
        <taxon>Cardueae</taxon>
        <taxon>Arctiinae</taxon>
        <taxon>Arctium</taxon>
    </lineage>
</organism>
<sequence>MGDQDLSQTLGDLLEIKGKHINNSSRNLLCQKVMTNIQAIKTRGQQYHHSNSAIMKMRRNPTRNNTVKIMKRRRLRRVGREGSRKATTMAIERKVRTLKKLIPKGESTVGLDGLFRETAEYISNLQMRVRIMQAVVDALSMSSSERDRSNIVHSSIDL</sequence>
<dbReference type="Proteomes" id="UP001055879">
    <property type="component" value="Linkage Group LG14"/>
</dbReference>
<reference evidence="2" key="1">
    <citation type="journal article" date="2022" name="Mol. Ecol. Resour.">
        <title>The genomes of chicory, endive, great burdock and yacon provide insights into Asteraceae palaeo-polyploidization history and plant inulin production.</title>
        <authorList>
            <person name="Fan W."/>
            <person name="Wang S."/>
            <person name="Wang H."/>
            <person name="Wang A."/>
            <person name="Jiang F."/>
            <person name="Liu H."/>
            <person name="Zhao H."/>
            <person name="Xu D."/>
            <person name="Zhang Y."/>
        </authorList>
    </citation>
    <scope>NUCLEOTIDE SEQUENCE [LARGE SCALE GENOMIC DNA]</scope>
    <source>
        <strain evidence="2">cv. Niubang</strain>
    </source>
</reference>
<evidence type="ECO:0000313" key="2">
    <source>
        <dbReference type="Proteomes" id="UP001055879"/>
    </source>
</evidence>
<dbReference type="EMBL" id="CM042060">
    <property type="protein sequence ID" value="KAI3679086.1"/>
    <property type="molecule type" value="Genomic_DNA"/>
</dbReference>
<accession>A0ACB8Y5L5</accession>
<evidence type="ECO:0000313" key="1">
    <source>
        <dbReference type="EMBL" id="KAI3679086.1"/>
    </source>
</evidence>
<reference evidence="1 2" key="2">
    <citation type="journal article" date="2022" name="Mol. Ecol. Resour.">
        <title>The genomes of chicory, endive, great burdock and yacon provide insights into Asteraceae paleo-polyploidization history and plant inulin production.</title>
        <authorList>
            <person name="Fan W."/>
            <person name="Wang S."/>
            <person name="Wang H."/>
            <person name="Wang A."/>
            <person name="Jiang F."/>
            <person name="Liu H."/>
            <person name="Zhao H."/>
            <person name="Xu D."/>
            <person name="Zhang Y."/>
        </authorList>
    </citation>
    <scope>NUCLEOTIDE SEQUENCE [LARGE SCALE GENOMIC DNA]</scope>
    <source>
        <strain evidence="2">cv. Niubang</strain>
    </source>
</reference>